<dbReference type="CDD" id="cd01335">
    <property type="entry name" value="Radical_SAM"/>
    <property type="match status" value="1"/>
</dbReference>
<dbReference type="InterPro" id="IPR049539">
    <property type="entry name" value="SPL"/>
</dbReference>
<keyword evidence="2" id="KW-1185">Reference proteome</keyword>
<evidence type="ECO:0000313" key="1">
    <source>
        <dbReference type="EMBL" id="PWK11325.1"/>
    </source>
</evidence>
<organism evidence="1 2">
    <name type="scientific">Tumebacillus permanentifrigoris</name>
    <dbReference type="NCBI Taxonomy" id="378543"/>
    <lineage>
        <taxon>Bacteria</taxon>
        <taxon>Bacillati</taxon>
        <taxon>Bacillota</taxon>
        <taxon>Bacilli</taxon>
        <taxon>Bacillales</taxon>
        <taxon>Alicyclobacillaceae</taxon>
        <taxon>Tumebacillus</taxon>
    </lineage>
</organism>
<keyword evidence="1" id="KW-0456">Lyase</keyword>
<dbReference type="SUPFAM" id="SSF102114">
    <property type="entry name" value="Radical SAM enzymes"/>
    <property type="match status" value="2"/>
</dbReference>
<sequence length="341" mass="39185">MPKFEPDLVFFEPQALEFEVGARLHQMFKDQGVPIQITASHNRIIGIPGDTPQQAYRNAKSTLVVGIKKTMKLETSKPSADFALPASTGCPGHCHYCYLQTTMGKKPYVRVYVNIDEILETAQTYIDERAPEPTVFEAACTSDPIAVEYLTGNMKRMIEFFGQSELGSLRFVTKYNEVDSLLDAKHNGKTRFRFSINSRYVIKNFEPGVSNFDERIEAAGKIAKAGYPLGFILAPLMIYDGWREGYRELIENLSQVLVPEAKRDLTFELIQHRFTATAKKIILERYPKTKLEMNEEQRKYKWGKYGRGKWVYQPDDAQALDMHLRALIEEYFPEARVDYFT</sequence>
<dbReference type="SFLD" id="SFLDF00292">
    <property type="entry name" value="spore_photoproduct_lyase_1"/>
    <property type="match status" value="1"/>
</dbReference>
<dbReference type="EMBL" id="QGGL01000011">
    <property type="protein sequence ID" value="PWK11325.1"/>
    <property type="molecule type" value="Genomic_DNA"/>
</dbReference>
<gene>
    <name evidence="1" type="ORF">C7459_111120</name>
</gene>
<evidence type="ECO:0000313" key="2">
    <source>
        <dbReference type="Proteomes" id="UP000245634"/>
    </source>
</evidence>
<dbReference type="OrthoDB" id="9787095at2"/>
<dbReference type="PANTHER" id="PTHR37822">
    <property type="entry name" value="SPORE PHOTOPRODUCT LYASE-RELATED"/>
    <property type="match status" value="1"/>
</dbReference>
<reference evidence="1 2" key="1">
    <citation type="submission" date="2018-05" db="EMBL/GenBank/DDBJ databases">
        <title>Genomic Encyclopedia of Type Strains, Phase IV (KMG-IV): sequencing the most valuable type-strain genomes for metagenomic binning, comparative biology and taxonomic classification.</title>
        <authorList>
            <person name="Goeker M."/>
        </authorList>
    </citation>
    <scope>NUCLEOTIDE SEQUENCE [LARGE SCALE GENOMIC DNA]</scope>
    <source>
        <strain evidence="1 2">DSM 18773</strain>
    </source>
</reference>
<dbReference type="GO" id="GO:0042601">
    <property type="term" value="C:endospore-forming forespore"/>
    <property type="evidence" value="ECO:0007669"/>
    <property type="project" value="InterPro"/>
</dbReference>
<dbReference type="PANTHER" id="PTHR37822:SF2">
    <property type="entry name" value="SPORE PHOTOPRODUCT LYASE"/>
    <property type="match status" value="1"/>
</dbReference>
<dbReference type="Gene3D" id="3.40.50.12110">
    <property type="match status" value="1"/>
</dbReference>
<dbReference type="InterPro" id="IPR007197">
    <property type="entry name" value="rSAM"/>
</dbReference>
<dbReference type="Proteomes" id="UP000245634">
    <property type="component" value="Unassembled WGS sequence"/>
</dbReference>
<dbReference type="InterPro" id="IPR034560">
    <property type="entry name" value="SPL_Bacilli"/>
</dbReference>
<dbReference type="GO" id="GO:0051539">
    <property type="term" value="F:4 iron, 4 sulfur cluster binding"/>
    <property type="evidence" value="ECO:0007669"/>
    <property type="project" value="InterPro"/>
</dbReference>
<dbReference type="AlphaFoldDB" id="A0A316D712"/>
<proteinExistence type="predicted"/>
<dbReference type="NCBIfam" id="TIGR04070">
    <property type="entry name" value="photo_TT_lyase"/>
    <property type="match status" value="1"/>
</dbReference>
<dbReference type="GO" id="GO:0003913">
    <property type="term" value="F:DNA photolyase activity"/>
    <property type="evidence" value="ECO:0007669"/>
    <property type="project" value="InterPro"/>
</dbReference>
<dbReference type="Gene3D" id="3.80.30.30">
    <property type="match status" value="1"/>
</dbReference>
<dbReference type="Pfam" id="PF20903">
    <property type="entry name" value="SPL"/>
    <property type="match status" value="1"/>
</dbReference>
<dbReference type="SFLD" id="SFLDS00029">
    <property type="entry name" value="Radical_SAM"/>
    <property type="match status" value="1"/>
</dbReference>
<protein>
    <submittedName>
        <fullName evidence="1">Spore photoproduct lyase</fullName>
    </submittedName>
</protein>
<accession>A0A316D712</accession>
<dbReference type="InterPro" id="IPR058240">
    <property type="entry name" value="rSAM_sf"/>
</dbReference>
<dbReference type="GO" id="GO:1904047">
    <property type="term" value="F:S-adenosyl-L-methionine binding"/>
    <property type="evidence" value="ECO:0007669"/>
    <property type="project" value="InterPro"/>
</dbReference>
<dbReference type="SFLD" id="SFLDG01079">
    <property type="entry name" value="spore_photoproduct_lyase_like"/>
    <property type="match status" value="1"/>
</dbReference>
<comment type="caution">
    <text evidence="1">The sequence shown here is derived from an EMBL/GenBank/DDBJ whole genome shotgun (WGS) entry which is preliminary data.</text>
</comment>
<dbReference type="InterPro" id="IPR023897">
    <property type="entry name" value="SPL_firmicutes"/>
</dbReference>
<dbReference type="RefSeq" id="WP_109689885.1">
    <property type="nucleotide sequence ID" value="NZ_QGGL01000011.1"/>
</dbReference>
<name>A0A316D712_9BACL</name>